<feature type="compositionally biased region" description="Basic and acidic residues" evidence="6">
    <location>
        <begin position="51"/>
        <end position="61"/>
    </location>
</feature>
<feature type="compositionally biased region" description="Acidic residues" evidence="6">
    <location>
        <begin position="75"/>
        <end position="93"/>
    </location>
</feature>
<reference evidence="8 9" key="1">
    <citation type="journal article" date="2011" name="Nat. Biotechnol.">
        <title>Comparative genomic analysis of the thermophilic biomass-degrading fungi Myceliophthora thermophila and Thielavia terrestris.</title>
        <authorList>
            <person name="Berka R.M."/>
            <person name="Grigoriev I.V."/>
            <person name="Otillar R."/>
            <person name="Salamov A."/>
            <person name="Grimwood J."/>
            <person name="Reid I."/>
            <person name="Ishmael N."/>
            <person name="John T."/>
            <person name="Darmond C."/>
            <person name="Moisan M.-C."/>
            <person name="Henrissat B."/>
            <person name="Coutinho P.M."/>
            <person name="Lombard V."/>
            <person name="Natvig D.O."/>
            <person name="Lindquist E."/>
            <person name="Schmutz J."/>
            <person name="Lucas S."/>
            <person name="Harris P."/>
            <person name="Powlowski J."/>
            <person name="Bellemare A."/>
            <person name="Taylor D."/>
            <person name="Butler G."/>
            <person name="de Vries R.P."/>
            <person name="Allijn I.E."/>
            <person name="van den Brink J."/>
            <person name="Ushinsky S."/>
            <person name="Storms R."/>
            <person name="Powell A.J."/>
            <person name="Paulsen I.T."/>
            <person name="Elbourne L.D.H."/>
            <person name="Baker S.E."/>
            <person name="Magnuson J."/>
            <person name="LaBoissiere S."/>
            <person name="Clutterbuck A.J."/>
            <person name="Martinez D."/>
            <person name="Wogulis M."/>
            <person name="de Leon A.L."/>
            <person name="Rey M.W."/>
            <person name="Tsang A."/>
        </authorList>
    </citation>
    <scope>NUCLEOTIDE SEQUENCE [LARGE SCALE GENOMIC DNA]</scope>
    <source>
        <strain evidence="9">ATCC 42464 / BCRC 31852 / DSM 1799</strain>
    </source>
</reference>
<comment type="similarity">
    <text evidence="2">Belongs to the SMN family.</text>
</comment>
<keyword evidence="9" id="KW-1185">Reference proteome</keyword>
<dbReference type="InterPro" id="IPR040424">
    <property type="entry name" value="Smn1"/>
</dbReference>
<gene>
    <name evidence="8" type="ORF">MYCTH_2312602</name>
</gene>
<evidence type="ECO:0000256" key="6">
    <source>
        <dbReference type="SAM" id="MobiDB-lite"/>
    </source>
</evidence>
<proteinExistence type="inferred from homology"/>
<evidence type="ECO:0000256" key="2">
    <source>
        <dbReference type="ARBA" id="ARBA00005371"/>
    </source>
</evidence>
<evidence type="ECO:0000256" key="5">
    <source>
        <dbReference type="ARBA" id="ARBA00023242"/>
    </source>
</evidence>
<evidence type="ECO:0000256" key="1">
    <source>
        <dbReference type="ARBA" id="ARBA00004123"/>
    </source>
</evidence>
<keyword evidence="5" id="KW-0539">Nucleus</keyword>
<dbReference type="CDD" id="cd22852">
    <property type="entry name" value="SMN_C"/>
    <property type="match status" value="1"/>
</dbReference>
<keyword evidence="4" id="KW-0508">mRNA splicing</keyword>
<feature type="compositionally biased region" description="Polar residues" evidence="6">
    <location>
        <begin position="94"/>
        <end position="110"/>
    </location>
</feature>
<dbReference type="KEGG" id="mtm:MYCTH_2312602"/>
<sequence length="172" mass="18743">MEPETAATHEEIWDDSALVESWNQALEEYKKYHSIHAKGGSVDDILNGADETTRSNTDAKPEPGVVDEAARSQEDAEAEAEVDETIPMEESDETSVPTISDVQDSVNANKKQGDALQAGGSSLPGPQTVLGTVQDEELKNLLMSWYYAGYYTGLYEGKQQRSQQAQSSPKTS</sequence>
<dbReference type="PANTHER" id="PTHR39267:SF1">
    <property type="entry name" value="SURVIVAL MOTOR NEURON PROTEIN"/>
    <property type="match status" value="1"/>
</dbReference>
<dbReference type="InParanoid" id="G2QN09"/>
<evidence type="ECO:0000256" key="4">
    <source>
        <dbReference type="ARBA" id="ARBA00023187"/>
    </source>
</evidence>
<name>G2QN09_THET4</name>
<dbReference type="HOGENOM" id="CLU_093937_1_0_1"/>
<dbReference type="eggNOG" id="KOG4327">
    <property type="taxonomic scope" value="Eukaryota"/>
</dbReference>
<dbReference type="CDD" id="cd22851">
    <property type="entry name" value="SMN_N"/>
    <property type="match status" value="1"/>
</dbReference>
<feature type="region of interest" description="Disordered" evidence="6">
    <location>
        <begin position="37"/>
        <end position="129"/>
    </location>
</feature>
<evidence type="ECO:0000259" key="7">
    <source>
        <dbReference type="Pfam" id="PF20636"/>
    </source>
</evidence>
<dbReference type="PANTHER" id="PTHR39267">
    <property type="entry name" value="SURVIVAL MOTOR NEURON-LIKE PROTEIN 1"/>
    <property type="match status" value="1"/>
</dbReference>
<dbReference type="AlphaFoldDB" id="G2QN09"/>
<dbReference type="RefSeq" id="XP_003667127.1">
    <property type="nucleotide sequence ID" value="XM_003667079.1"/>
</dbReference>
<dbReference type="InterPro" id="IPR049481">
    <property type="entry name" value="SMN_G2-BD"/>
</dbReference>
<dbReference type="GeneID" id="11509522"/>
<accession>G2QN09</accession>
<dbReference type="STRING" id="573729.G2QN09"/>
<dbReference type="InterPro" id="IPR047313">
    <property type="entry name" value="SMN_C"/>
</dbReference>
<dbReference type="GO" id="GO:0005634">
    <property type="term" value="C:nucleus"/>
    <property type="evidence" value="ECO:0007669"/>
    <property type="project" value="UniProtKB-SubCell"/>
</dbReference>
<evidence type="ECO:0000313" key="8">
    <source>
        <dbReference type="EMBL" id="AEO61882.1"/>
    </source>
</evidence>
<keyword evidence="3" id="KW-0507">mRNA processing</keyword>
<dbReference type="VEuPathDB" id="FungiDB:MYCTH_2312602"/>
<comment type="subcellular location">
    <subcellularLocation>
        <location evidence="1">Nucleus</location>
    </subcellularLocation>
</comment>
<dbReference type="Pfam" id="PF20635">
    <property type="entry name" value="SMN_YG-box"/>
    <property type="match status" value="1"/>
</dbReference>
<dbReference type="OMA" id="MMSWYFA"/>
<feature type="domain" description="Survival Motor Neuron Gemin2-binding" evidence="7">
    <location>
        <begin position="9"/>
        <end position="33"/>
    </location>
</feature>
<dbReference type="Pfam" id="PF20636">
    <property type="entry name" value="SMN_G2-BD"/>
    <property type="match status" value="1"/>
</dbReference>
<evidence type="ECO:0000256" key="3">
    <source>
        <dbReference type="ARBA" id="ARBA00022664"/>
    </source>
</evidence>
<protein>
    <recommendedName>
        <fullName evidence="7">Survival Motor Neuron Gemin2-binding domain-containing protein</fullName>
    </recommendedName>
</protein>
<evidence type="ECO:0000313" key="9">
    <source>
        <dbReference type="Proteomes" id="UP000007322"/>
    </source>
</evidence>
<organism evidence="8 9">
    <name type="scientific">Thermothelomyces thermophilus (strain ATCC 42464 / BCRC 31852 / DSM 1799)</name>
    <name type="common">Sporotrichum thermophile</name>
    <dbReference type="NCBI Taxonomy" id="573729"/>
    <lineage>
        <taxon>Eukaryota</taxon>
        <taxon>Fungi</taxon>
        <taxon>Dikarya</taxon>
        <taxon>Ascomycota</taxon>
        <taxon>Pezizomycotina</taxon>
        <taxon>Sordariomycetes</taxon>
        <taxon>Sordariomycetidae</taxon>
        <taxon>Sordariales</taxon>
        <taxon>Chaetomiaceae</taxon>
        <taxon>Thermothelomyces</taxon>
    </lineage>
</organism>
<dbReference type="OrthoDB" id="197400at2759"/>
<dbReference type="Proteomes" id="UP000007322">
    <property type="component" value="Chromosome 7"/>
</dbReference>
<dbReference type="EMBL" id="CP003008">
    <property type="protein sequence ID" value="AEO61882.1"/>
    <property type="molecule type" value="Genomic_DNA"/>
</dbReference>
<dbReference type="GO" id="GO:0006397">
    <property type="term" value="P:mRNA processing"/>
    <property type="evidence" value="ECO:0007669"/>
    <property type="project" value="UniProtKB-KW"/>
</dbReference>
<dbReference type="GO" id="GO:0008380">
    <property type="term" value="P:RNA splicing"/>
    <property type="evidence" value="ECO:0007669"/>
    <property type="project" value="UniProtKB-KW"/>
</dbReference>